<dbReference type="SUPFAM" id="SSF49373">
    <property type="entry name" value="Invasin/intimin cell-adhesion fragments"/>
    <property type="match status" value="1"/>
</dbReference>
<proteinExistence type="predicted"/>
<evidence type="ECO:0008006" key="3">
    <source>
        <dbReference type="Google" id="ProtNLM"/>
    </source>
</evidence>
<organism evidence="1 2">
    <name type="scientific">Anaerostipes rhamnosivorans</name>
    <dbReference type="NCBI Taxonomy" id="1229621"/>
    <lineage>
        <taxon>Bacteria</taxon>
        <taxon>Bacillati</taxon>
        <taxon>Bacillota</taxon>
        <taxon>Clostridia</taxon>
        <taxon>Lachnospirales</taxon>
        <taxon>Lachnospiraceae</taxon>
        <taxon>Anaerostipes</taxon>
    </lineage>
</organism>
<name>A0A4P8I8F1_9FIRM</name>
<dbReference type="Gene3D" id="2.60.40.1080">
    <property type="match status" value="1"/>
</dbReference>
<protein>
    <recommendedName>
        <fullName evidence="3">BIG2 domain-containing protein</fullName>
    </recommendedName>
</protein>
<sequence length="38" mass="4225">MKVSKYGNIRAIKKGKATITVKLKTSGKSYKIKVKVTK</sequence>
<keyword evidence="2" id="KW-1185">Reference proteome</keyword>
<dbReference type="KEGG" id="arf:AR1Y2_0314"/>
<reference evidence="1 2" key="1">
    <citation type="submission" date="2019-05" db="EMBL/GenBank/DDBJ databases">
        <title>Complete genome sequencing of Anaerostipes rhamnosivorans.</title>
        <authorList>
            <person name="Bui T.P.N."/>
            <person name="de Vos W.M."/>
        </authorList>
    </citation>
    <scope>NUCLEOTIDE SEQUENCE [LARGE SCALE GENOMIC DNA]</scope>
    <source>
        <strain evidence="1 2">1y2</strain>
    </source>
</reference>
<dbReference type="AlphaFoldDB" id="A0A4P8I8F1"/>
<gene>
    <name evidence="1" type="ORF">AR1Y2_0314</name>
</gene>
<dbReference type="InterPro" id="IPR008964">
    <property type="entry name" value="Invasin/intimin_cell_adhesion"/>
</dbReference>
<dbReference type="EMBL" id="CP040058">
    <property type="protein sequence ID" value="QCP33768.1"/>
    <property type="molecule type" value="Genomic_DNA"/>
</dbReference>
<accession>A0A4P8I8F1</accession>
<evidence type="ECO:0000313" key="2">
    <source>
        <dbReference type="Proteomes" id="UP000298653"/>
    </source>
</evidence>
<dbReference type="Proteomes" id="UP000298653">
    <property type="component" value="Chromosome"/>
</dbReference>
<evidence type="ECO:0000313" key="1">
    <source>
        <dbReference type="EMBL" id="QCP33768.1"/>
    </source>
</evidence>